<dbReference type="InParanoid" id="A0A401GN46"/>
<dbReference type="SUPFAM" id="SSF52540">
    <property type="entry name" value="P-loop containing nucleoside triphosphate hydrolases"/>
    <property type="match status" value="1"/>
</dbReference>
<dbReference type="STRING" id="139825.A0A401GN46"/>
<evidence type="ECO:0000256" key="1">
    <source>
        <dbReference type="SAM" id="Coils"/>
    </source>
</evidence>
<feature type="region of interest" description="Disordered" evidence="2">
    <location>
        <begin position="38"/>
        <end position="62"/>
    </location>
</feature>
<feature type="region of interest" description="Disordered" evidence="2">
    <location>
        <begin position="566"/>
        <end position="598"/>
    </location>
</feature>
<gene>
    <name evidence="3" type="ORF">SCP_0506440</name>
</gene>
<feature type="compositionally biased region" description="Basic residues" evidence="2">
    <location>
        <begin position="362"/>
        <end position="375"/>
    </location>
</feature>
<accession>A0A401GN46</accession>
<dbReference type="EMBL" id="BFAD01000005">
    <property type="protein sequence ID" value="GBE83589.1"/>
    <property type="molecule type" value="Genomic_DNA"/>
</dbReference>
<feature type="compositionally biased region" description="Polar residues" evidence="2">
    <location>
        <begin position="38"/>
        <end position="47"/>
    </location>
</feature>
<comment type="caution">
    <text evidence="3">The sequence shown here is derived from an EMBL/GenBank/DDBJ whole genome shotgun (WGS) entry which is preliminary data.</text>
</comment>
<dbReference type="OrthoDB" id="2150628at2759"/>
<evidence type="ECO:0000256" key="2">
    <source>
        <dbReference type="SAM" id="MobiDB-lite"/>
    </source>
</evidence>
<organism evidence="3 4">
    <name type="scientific">Sparassis crispa</name>
    <dbReference type="NCBI Taxonomy" id="139825"/>
    <lineage>
        <taxon>Eukaryota</taxon>
        <taxon>Fungi</taxon>
        <taxon>Dikarya</taxon>
        <taxon>Basidiomycota</taxon>
        <taxon>Agaricomycotina</taxon>
        <taxon>Agaricomycetes</taxon>
        <taxon>Polyporales</taxon>
        <taxon>Sparassidaceae</taxon>
        <taxon>Sparassis</taxon>
    </lineage>
</organism>
<feature type="region of interest" description="Disordered" evidence="2">
    <location>
        <begin position="75"/>
        <end position="97"/>
    </location>
</feature>
<dbReference type="Gene3D" id="3.40.50.300">
    <property type="entry name" value="P-loop containing nucleotide triphosphate hydrolases"/>
    <property type="match status" value="1"/>
</dbReference>
<keyword evidence="4" id="KW-1185">Reference proteome</keyword>
<dbReference type="Proteomes" id="UP000287166">
    <property type="component" value="Unassembled WGS sequence"/>
</dbReference>
<dbReference type="PANTHER" id="PTHR37096:SF1">
    <property type="entry name" value="AAA+ ATPASE DOMAIN-CONTAINING PROTEIN"/>
    <property type="match status" value="1"/>
</dbReference>
<dbReference type="RefSeq" id="XP_027614502.1">
    <property type="nucleotide sequence ID" value="XM_027758701.1"/>
</dbReference>
<reference evidence="3 4" key="1">
    <citation type="journal article" date="2018" name="Sci. Rep.">
        <title>Genome sequence of the cauliflower mushroom Sparassis crispa (Hanabiratake) and its association with beneficial usage.</title>
        <authorList>
            <person name="Kiyama R."/>
            <person name="Furutani Y."/>
            <person name="Kawaguchi K."/>
            <person name="Nakanishi T."/>
        </authorList>
    </citation>
    <scope>NUCLEOTIDE SEQUENCE [LARGE SCALE GENOMIC DNA]</scope>
</reference>
<feature type="coiled-coil region" evidence="1">
    <location>
        <begin position="149"/>
        <end position="176"/>
    </location>
</feature>
<feature type="region of interest" description="Disordered" evidence="2">
    <location>
        <begin position="338"/>
        <end position="409"/>
    </location>
</feature>
<evidence type="ECO:0008006" key="5">
    <source>
        <dbReference type="Google" id="ProtNLM"/>
    </source>
</evidence>
<feature type="compositionally biased region" description="Basic and acidic residues" evidence="2">
    <location>
        <begin position="395"/>
        <end position="409"/>
    </location>
</feature>
<sequence length="815" mass="92314">MPSTRRWPRAYRKFLPPAANPPYLPSFNPYPHLLTSSIGVNRSNSDNSGDHPARTSSTPTPVFIDARTGTIFHMQAPTPRSRPRSYYHSGSRRQSLHTAVPATRIQLHWLFRSNIPRRRGMPLQADVNKRNFFGIGEIIGVLANPSETLRSLTDSKRMLEETKRELAEARERAQLTPTHTFSGLPGFFDRPAELKAIERALEGEPSFTILFGASSVGKTALLRQVLTRPTYHVLHFDLRIAGFADLSSLYMSFSQQMEGFFNSIAQDPDMPGYEEFEKEAWGFKHDRLNVERRVANASPNGESAGHSGLGDIKTSDVARLMELFQSSLLRYWNFQPDMSSPSRKSYVDSEGADKASTQGQSKKARSSWRRFFGRRKREEQKKPEIQSVRPMNGDGRGEDAAEEKGKGKERIPPMKKIPVVFIDEAHKLPALIRSVDAMKCLLDAMLVLTKQDRLCHVIHATSDPFYQTWLRQLNVMQHCKIMTIGDYPKADVRRFFRERILPSVPEQLRGGLDFERLYDAFGGKLAHWQDYITDYVNVSGKLEVKQSSHFLQAHALLNLHIIHSSQAPQPSKADGRPGATPIHSNRGSTQAIHQLSPPPSTPGFHIYSPLTANPHIAPSAIPPPNRNSMSADEFQGDFTFLQLLKVMNLMAQPEARPIPYFRLCREIGVRAVDGMVRGRILDLRWTDPITKERIDPRTLSMRIRESMRVRGSVRERESMPMNFGAGSSGTMVNDPEEMMEYEDEMVPMTDEEIMRVQDRMAGANGAQEDEDVVGPKLVPITPIMRFAMREVVQEYYDNDDQTVSEYASLSDVVEY</sequence>
<feature type="compositionally biased region" description="Polar residues" evidence="2">
    <location>
        <begin position="582"/>
        <end position="593"/>
    </location>
</feature>
<protein>
    <recommendedName>
        <fullName evidence="5">AAA+ ATPase domain-containing protein</fullName>
    </recommendedName>
</protein>
<proteinExistence type="predicted"/>
<feature type="compositionally biased region" description="Basic residues" evidence="2">
    <location>
        <begin position="81"/>
        <end position="95"/>
    </location>
</feature>
<evidence type="ECO:0000313" key="3">
    <source>
        <dbReference type="EMBL" id="GBE83589.1"/>
    </source>
</evidence>
<dbReference type="InterPro" id="IPR027417">
    <property type="entry name" value="P-loop_NTPase"/>
</dbReference>
<dbReference type="PANTHER" id="PTHR37096">
    <property type="entry name" value="YALI0E33429P"/>
    <property type="match status" value="1"/>
</dbReference>
<feature type="region of interest" description="Disordered" evidence="2">
    <location>
        <begin position="710"/>
        <end position="733"/>
    </location>
</feature>
<evidence type="ECO:0000313" key="4">
    <source>
        <dbReference type="Proteomes" id="UP000287166"/>
    </source>
</evidence>
<name>A0A401GN46_9APHY</name>
<dbReference type="InterPro" id="IPR051667">
    <property type="entry name" value="Archaeal_ATPase_domain"/>
</dbReference>
<dbReference type="AlphaFoldDB" id="A0A401GN46"/>
<dbReference type="GeneID" id="38780506"/>
<keyword evidence="1" id="KW-0175">Coiled coil</keyword>